<reference evidence="2" key="1">
    <citation type="submission" date="2021-05" db="EMBL/GenBank/DDBJ databases">
        <authorList>
            <person name="Stam R."/>
        </authorList>
    </citation>
    <scope>NUCLEOTIDE SEQUENCE</scope>
    <source>
        <strain evidence="2">CS162</strain>
    </source>
</reference>
<dbReference type="GeneID" id="67021649"/>
<accession>A0A8J2I7E5</accession>
<dbReference type="RefSeq" id="XP_043172998.1">
    <property type="nucleotide sequence ID" value="XM_043317063.1"/>
</dbReference>
<feature type="compositionally biased region" description="Acidic residues" evidence="1">
    <location>
        <begin position="242"/>
        <end position="254"/>
    </location>
</feature>
<evidence type="ECO:0000313" key="2">
    <source>
        <dbReference type="EMBL" id="CAG5180803.1"/>
    </source>
</evidence>
<sequence>MEPPSESVPTWSWFASPIYLRWVTYFADDLYSGTSQLLFFTKLSQFRWCKLPIDHVPPTAYHDFDGLQITLELATYTTTVLPFWSHDAREMNCESLGTQLASLLGVSRGDVTALYICDDLKEIDQPPTKIYIALVGGGRDKDKKCHLFEGLALAPGTEKETYKRVGYWSGSVRCEDKYTPVFRRAIYSHLDISDPNDEDLVGDSESEDVEYANFLHTYSDDSYSGDKGLDDGSESEYVSATDDGEFINDGENEDSTLSSSESTSSLCEMRQGQGSAFLRLEGAKTETLTLI</sequence>
<evidence type="ECO:0000256" key="1">
    <source>
        <dbReference type="SAM" id="MobiDB-lite"/>
    </source>
</evidence>
<comment type="caution">
    <text evidence="2">The sequence shown here is derived from an EMBL/GenBank/DDBJ whole genome shotgun (WGS) entry which is preliminary data.</text>
</comment>
<dbReference type="AlphaFoldDB" id="A0A8J2I7E5"/>
<proteinExistence type="predicted"/>
<keyword evidence="3" id="KW-1185">Reference proteome</keyword>
<dbReference type="Proteomes" id="UP000676310">
    <property type="component" value="Unassembled WGS sequence"/>
</dbReference>
<feature type="region of interest" description="Disordered" evidence="1">
    <location>
        <begin position="242"/>
        <end position="268"/>
    </location>
</feature>
<organism evidence="2 3">
    <name type="scientific">Alternaria atra</name>
    <dbReference type="NCBI Taxonomy" id="119953"/>
    <lineage>
        <taxon>Eukaryota</taxon>
        <taxon>Fungi</taxon>
        <taxon>Dikarya</taxon>
        <taxon>Ascomycota</taxon>
        <taxon>Pezizomycotina</taxon>
        <taxon>Dothideomycetes</taxon>
        <taxon>Pleosporomycetidae</taxon>
        <taxon>Pleosporales</taxon>
        <taxon>Pleosporineae</taxon>
        <taxon>Pleosporaceae</taxon>
        <taxon>Alternaria</taxon>
        <taxon>Alternaria sect. Ulocladioides</taxon>
    </lineage>
</organism>
<gene>
    <name evidence="2" type="ORF">ALTATR162_LOCUS9429</name>
</gene>
<dbReference type="EMBL" id="CAJRGZ010000025">
    <property type="protein sequence ID" value="CAG5180803.1"/>
    <property type="molecule type" value="Genomic_DNA"/>
</dbReference>
<evidence type="ECO:0000313" key="3">
    <source>
        <dbReference type="Proteomes" id="UP000676310"/>
    </source>
</evidence>
<name>A0A8J2I7E5_9PLEO</name>
<protein>
    <submittedName>
        <fullName evidence="2">Uncharacterized protein</fullName>
    </submittedName>
</protein>
<feature type="compositionally biased region" description="Low complexity" evidence="1">
    <location>
        <begin position="255"/>
        <end position="266"/>
    </location>
</feature>